<keyword evidence="3" id="KW-0378">Hydrolase</keyword>
<dbReference type="RefSeq" id="WP_148044278.1">
    <property type="nucleotide sequence ID" value="NZ_RJTM01000078.1"/>
</dbReference>
<dbReference type="SUPFAM" id="SSF75005">
    <property type="entry name" value="Arabinanase/levansucrase/invertase"/>
    <property type="match status" value="1"/>
</dbReference>
<gene>
    <name evidence="5" type="ORF">ED312_11260</name>
</gene>
<dbReference type="GO" id="GO:0004553">
    <property type="term" value="F:hydrolase activity, hydrolyzing O-glycosyl compounds"/>
    <property type="evidence" value="ECO:0007669"/>
    <property type="project" value="InterPro"/>
</dbReference>
<reference evidence="5 6" key="1">
    <citation type="submission" date="2018-10" db="EMBL/GenBank/DDBJ databases">
        <title>Sinomicrobium pectinilyticum sp. nov., a pectinase-producing bacterium isolated from alkaline and saline soil, and emended description of the genus Sinomicrobium.</title>
        <authorList>
            <person name="Cheng B."/>
            <person name="Li C."/>
            <person name="Lai Q."/>
            <person name="Du M."/>
            <person name="Shao Z."/>
            <person name="Xu P."/>
            <person name="Yang C."/>
        </authorList>
    </citation>
    <scope>NUCLEOTIDE SEQUENCE [LARGE SCALE GENOMIC DNA]</scope>
    <source>
        <strain evidence="5 6">5DNS001</strain>
    </source>
</reference>
<organism evidence="5 6">
    <name type="scientific">Sinomicrobium pectinilyticum</name>
    <dbReference type="NCBI Taxonomy" id="1084421"/>
    <lineage>
        <taxon>Bacteria</taxon>
        <taxon>Pseudomonadati</taxon>
        <taxon>Bacteroidota</taxon>
        <taxon>Flavobacteriia</taxon>
        <taxon>Flavobacteriales</taxon>
        <taxon>Flavobacteriaceae</taxon>
        <taxon>Sinomicrobium</taxon>
    </lineage>
</organism>
<dbReference type="Proteomes" id="UP000267469">
    <property type="component" value="Unassembled WGS sequence"/>
</dbReference>
<evidence type="ECO:0000256" key="3">
    <source>
        <dbReference type="ARBA" id="ARBA00022801"/>
    </source>
</evidence>
<dbReference type="EMBL" id="RJTM01000078">
    <property type="protein sequence ID" value="RNL86703.1"/>
    <property type="molecule type" value="Genomic_DNA"/>
</dbReference>
<accession>A0A3N0EFR6</accession>
<protein>
    <submittedName>
        <fullName evidence="5">Arabinan endo-1,5-alpha-L-arabinosidase</fullName>
    </submittedName>
</protein>
<comment type="caution">
    <text evidence="5">The sequence shown here is derived from an EMBL/GenBank/DDBJ whole genome shotgun (WGS) entry which is preliminary data.</text>
</comment>
<keyword evidence="6" id="KW-1185">Reference proteome</keyword>
<evidence type="ECO:0000313" key="5">
    <source>
        <dbReference type="EMBL" id="RNL86703.1"/>
    </source>
</evidence>
<dbReference type="InterPro" id="IPR023296">
    <property type="entry name" value="Glyco_hydro_beta-prop_sf"/>
</dbReference>
<dbReference type="Gene3D" id="2.115.10.20">
    <property type="entry name" value="Glycosyl hydrolase domain, family 43"/>
    <property type="match status" value="1"/>
</dbReference>
<evidence type="ECO:0000256" key="4">
    <source>
        <dbReference type="ARBA" id="ARBA00023295"/>
    </source>
</evidence>
<evidence type="ECO:0000256" key="1">
    <source>
        <dbReference type="ARBA" id="ARBA00004834"/>
    </source>
</evidence>
<dbReference type="GO" id="GO:0005975">
    <property type="term" value="P:carbohydrate metabolic process"/>
    <property type="evidence" value="ECO:0007669"/>
    <property type="project" value="InterPro"/>
</dbReference>
<dbReference type="Pfam" id="PF04616">
    <property type="entry name" value="Glyco_hydro_43"/>
    <property type="match status" value="1"/>
</dbReference>
<sequence>AGEDPGDAAIEAPFIFRKNGQYYLFVSFDYCCRGEDSTYKVVVGRSEKITGPYLDKEGTPMTAGGGSLVIEGNDRWAGAGHNSIYTFEDKDYLVFHAYDSTDEGSPKLRIMEVRWEDGWPEVDKDKL</sequence>
<dbReference type="OrthoDB" id="9763933at2"/>
<comment type="pathway">
    <text evidence="1">Glycan metabolism; L-arabinan degradation.</text>
</comment>
<dbReference type="AlphaFoldDB" id="A0A3N0EFR6"/>
<feature type="non-terminal residue" evidence="5">
    <location>
        <position position="1"/>
    </location>
</feature>
<name>A0A3N0EFR6_SINP1</name>
<evidence type="ECO:0000313" key="6">
    <source>
        <dbReference type="Proteomes" id="UP000267469"/>
    </source>
</evidence>
<dbReference type="InterPro" id="IPR006710">
    <property type="entry name" value="Glyco_hydro_43"/>
</dbReference>
<evidence type="ECO:0000256" key="2">
    <source>
        <dbReference type="ARBA" id="ARBA00009865"/>
    </source>
</evidence>
<dbReference type="InterPro" id="IPR050727">
    <property type="entry name" value="GH43_arabinanases"/>
</dbReference>
<proteinExistence type="inferred from homology"/>
<dbReference type="PANTHER" id="PTHR43301">
    <property type="entry name" value="ARABINAN ENDO-1,5-ALPHA-L-ARABINOSIDASE"/>
    <property type="match status" value="1"/>
</dbReference>
<keyword evidence="4" id="KW-0326">Glycosidase</keyword>
<comment type="similarity">
    <text evidence="2">Belongs to the glycosyl hydrolase 43 family.</text>
</comment>
<dbReference type="PANTHER" id="PTHR43301:SF3">
    <property type="entry name" value="ARABINAN ENDO-1,5-ALPHA-L-ARABINOSIDASE A-RELATED"/>
    <property type="match status" value="1"/>
</dbReference>